<gene>
    <name evidence="1" type="ORF">COW36_01800</name>
</gene>
<evidence type="ECO:0008006" key="3">
    <source>
        <dbReference type="Google" id="ProtNLM"/>
    </source>
</evidence>
<proteinExistence type="predicted"/>
<reference evidence="1 2" key="1">
    <citation type="submission" date="2017-09" db="EMBL/GenBank/DDBJ databases">
        <title>Depth-based differentiation of microbial function through sediment-hosted aquifers and enrichment of novel symbionts in the deep terrestrial subsurface.</title>
        <authorList>
            <person name="Probst A.J."/>
            <person name="Ladd B."/>
            <person name="Jarett J.K."/>
            <person name="Geller-Mcgrath D.E."/>
            <person name="Sieber C.M."/>
            <person name="Emerson J.B."/>
            <person name="Anantharaman K."/>
            <person name="Thomas B.C."/>
            <person name="Malmstrom R."/>
            <person name="Stieglmeier M."/>
            <person name="Klingl A."/>
            <person name="Woyke T."/>
            <person name="Ryan C.M."/>
            <person name="Banfield J.F."/>
        </authorList>
    </citation>
    <scope>NUCLEOTIDE SEQUENCE [LARGE SCALE GENOMIC DNA]</scope>
    <source>
        <strain evidence="1">CG17_big_fil_post_rev_8_21_14_2_50_48_46</strain>
    </source>
</reference>
<evidence type="ECO:0000313" key="1">
    <source>
        <dbReference type="EMBL" id="PIW19170.1"/>
    </source>
</evidence>
<dbReference type="AlphaFoldDB" id="A0A2M7GAJ5"/>
<dbReference type="EMBL" id="PFFQ01000005">
    <property type="protein sequence ID" value="PIW19170.1"/>
    <property type="molecule type" value="Genomic_DNA"/>
</dbReference>
<name>A0A2M7GAJ5_9BACT</name>
<protein>
    <recommendedName>
        <fullName evidence="3">Lipoprotein</fullName>
    </recommendedName>
</protein>
<comment type="caution">
    <text evidence="1">The sequence shown here is derived from an EMBL/GenBank/DDBJ whole genome shotgun (WGS) entry which is preliminary data.</text>
</comment>
<dbReference type="PROSITE" id="PS51257">
    <property type="entry name" value="PROKAR_LIPOPROTEIN"/>
    <property type="match status" value="1"/>
</dbReference>
<organism evidence="1 2">
    <name type="scientific">bacterium (Candidatus Blackallbacteria) CG17_big_fil_post_rev_8_21_14_2_50_48_46</name>
    <dbReference type="NCBI Taxonomy" id="2014261"/>
    <lineage>
        <taxon>Bacteria</taxon>
        <taxon>Candidatus Blackallbacteria</taxon>
    </lineage>
</organism>
<sequence>MKQFWIWVLVLGGISACQVPQSPTSPAASASPDAGDPPCFVALQCIVDTTKDNALRKESQEVINQLIQTADPQFTKICLSRSQELLVKEPSCQKN</sequence>
<dbReference type="Proteomes" id="UP000231019">
    <property type="component" value="Unassembled WGS sequence"/>
</dbReference>
<evidence type="ECO:0000313" key="2">
    <source>
        <dbReference type="Proteomes" id="UP000231019"/>
    </source>
</evidence>
<accession>A0A2M7GAJ5</accession>